<protein>
    <recommendedName>
        <fullName evidence="3">Energy transducer TonB</fullName>
    </recommendedName>
</protein>
<comment type="caution">
    <text evidence="1">The sequence shown here is derived from an EMBL/GenBank/DDBJ whole genome shotgun (WGS) entry which is preliminary data.</text>
</comment>
<dbReference type="SUPFAM" id="SSF74653">
    <property type="entry name" value="TolA/TonB C-terminal domain"/>
    <property type="match status" value="1"/>
</dbReference>
<accession>A0A2W5M0L5</accession>
<organism evidence="1 2">
    <name type="scientific">Rhodanobacter denitrificans</name>
    <dbReference type="NCBI Taxonomy" id="666685"/>
    <lineage>
        <taxon>Bacteria</taxon>
        <taxon>Pseudomonadati</taxon>
        <taxon>Pseudomonadota</taxon>
        <taxon>Gammaproteobacteria</taxon>
        <taxon>Lysobacterales</taxon>
        <taxon>Rhodanobacteraceae</taxon>
        <taxon>Rhodanobacter</taxon>
    </lineage>
</organism>
<evidence type="ECO:0000313" key="1">
    <source>
        <dbReference type="EMBL" id="PZQ13207.1"/>
    </source>
</evidence>
<gene>
    <name evidence="1" type="ORF">DI564_11915</name>
</gene>
<reference evidence="1 2" key="1">
    <citation type="submission" date="2017-08" db="EMBL/GenBank/DDBJ databases">
        <title>Infants hospitalized years apart are colonized by the same room-sourced microbial strains.</title>
        <authorList>
            <person name="Brooks B."/>
            <person name="Olm M.R."/>
            <person name="Firek B.A."/>
            <person name="Baker R."/>
            <person name="Thomas B.C."/>
            <person name="Morowitz M.J."/>
            <person name="Banfield J.F."/>
        </authorList>
    </citation>
    <scope>NUCLEOTIDE SEQUENCE [LARGE SCALE GENOMIC DNA]</scope>
    <source>
        <strain evidence="1">S2_005_003_R2_42</strain>
    </source>
</reference>
<dbReference type="Proteomes" id="UP000249046">
    <property type="component" value="Unassembled WGS sequence"/>
</dbReference>
<sequence>MGVRGMIGTGSDAHWRGADMRYGMGLLVLLWSTGLFAAGPNAVRKQIQASVLVTGSVVIEADGRALGLEIDARDALPEGVAELIEEAGTTWVFEPVVVDGTPRKAKARMSVRVVATRLDDGNYQASIRSAYFGSDAATPAEYQARPDAIKPIKKPVPDYPTEALSSGARGTVYVAVKIGRQGSVEDLVAEQVNLRSVGNERDMNRMRELLARSATSAIKRWTFRVPTDSDPAPFWTVRVPVLYDIERTQYGQWEVYVPGPQQRMPWYDAQPAATDSPDAMMAGGTYEIGKGLRLLTPLQSG</sequence>
<evidence type="ECO:0008006" key="3">
    <source>
        <dbReference type="Google" id="ProtNLM"/>
    </source>
</evidence>
<dbReference type="Gene3D" id="3.30.1150.10">
    <property type="match status" value="1"/>
</dbReference>
<name>A0A2W5M0L5_9GAMM</name>
<evidence type="ECO:0000313" key="2">
    <source>
        <dbReference type="Proteomes" id="UP000249046"/>
    </source>
</evidence>
<proteinExistence type="predicted"/>
<dbReference type="EMBL" id="QFPO01000010">
    <property type="protein sequence ID" value="PZQ13207.1"/>
    <property type="molecule type" value="Genomic_DNA"/>
</dbReference>
<dbReference type="AlphaFoldDB" id="A0A2W5M0L5"/>